<name>A0ABU4UA74_9GAMM</name>
<evidence type="ECO:0000313" key="1">
    <source>
        <dbReference type="EMBL" id="MDX8125684.1"/>
    </source>
</evidence>
<reference evidence="1 2" key="1">
    <citation type="submission" date="2023-11" db="EMBL/GenBank/DDBJ databases">
        <authorList>
            <person name="Ouyang M.-Y."/>
        </authorList>
    </citation>
    <scope>NUCLEOTIDE SEQUENCE [LARGE SCALE GENOMIC DNA]</scope>
    <source>
        <strain evidence="1 2">OY6</strain>
    </source>
</reference>
<sequence length="78" mass="9220">MPTAKSPRLNPNKLLLSKWTAVTPQNKEKHFIVSKLLWPNDPDVPLEMIELEAVYSKRAQVMPWRDLLNTDNWRQGWH</sequence>
<dbReference type="Proteomes" id="UP001284537">
    <property type="component" value="Unassembled WGS sequence"/>
</dbReference>
<proteinExistence type="predicted"/>
<dbReference type="InterPro" id="IPR012663">
    <property type="entry name" value="CHP02450_Tryp"/>
</dbReference>
<dbReference type="NCBIfam" id="TIGR02450">
    <property type="entry name" value="TIGR02450 family Trp-rich protein"/>
    <property type="match status" value="1"/>
</dbReference>
<evidence type="ECO:0000313" key="2">
    <source>
        <dbReference type="Proteomes" id="UP001284537"/>
    </source>
</evidence>
<keyword evidence="2" id="KW-1185">Reference proteome</keyword>
<accession>A0ABU4UA74</accession>
<gene>
    <name evidence="1" type="ORF">QLH52_00155</name>
</gene>
<dbReference type="Pfam" id="PF09493">
    <property type="entry name" value="DUF2389"/>
    <property type="match status" value="1"/>
</dbReference>
<organism evidence="1 2">
    <name type="scientific">Methylomonas defluvii</name>
    <dbReference type="NCBI Taxonomy" id="3045149"/>
    <lineage>
        <taxon>Bacteria</taxon>
        <taxon>Pseudomonadati</taxon>
        <taxon>Pseudomonadota</taxon>
        <taxon>Gammaproteobacteria</taxon>
        <taxon>Methylococcales</taxon>
        <taxon>Methylococcaceae</taxon>
        <taxon>Methylomonas</taxon>
    </lineage>
</organism>
<dbReference type="EMBL" id="JAXARY010000001">
    <property type="protein sequence ID" value="MDX8125684.1"/>
    <property type="molecule type" value="Genomic_DNA"/>
</dbReference>
<dbReference type="RefSeq" id="WP_319960153.1">
    <property type="nucleotide sequence ID" value="NZ_JAXARY010000001.1"/>
</dbReference>
<comment type="caution">
    <text evidence="1">The sequence shown here is derived from an EMBL/GenBank/DDBJ whole genome shotgun (WGS) entry which is preliminary data.</text>
</comment>
<protein>
    <submittedName>
        <fullName evidence="1">TIGR02450 family Trp-rich protein</fullName>
    </submittedName>
</protein>